<evidence type="ECO:0000259" key="1">
    <source>
        <dbReference type="PROSITE" id="PS51199"/>
    </source>
</evidence>
<dbReference type="GO" id="GO:0003677">
    <property type="term" value="F:DNA binding"/>
    <property type="evidence" value="ECO:0007669"/>
    <property type="project" value="InterPro"/>
</dbReference>
<proteinExistence type="predicted"/>
<protein>
    <recommendedName>
        <fullName evidence="1">SF4 helicase domain-containing protein</fullName>
    </recommendedName>
</protein>
<gene>
    <name evidence="2" type="ORF">A6K76_05995</name>
</gene>
<dbReference type="SUPFAM" id="SSF52540">
    <property type="entry name" value="P-loop containing nucleoside triphosphate hydrolases"/>
    <property type="match status" value="1"/>
</dbReference>
<dbReference type="InterPro" id="IPR027417">
    <property type="entry name" value="P-loop_NTPase"/>
</dbReference>
<sequence>MTTNLSELKQRVSLVDYVESQGYSLSALRGSGHKAYRGVLGACPACGHKGHLFIYPNTNSFFSYSNCVKSGSIIDWFMQIEKLSLKESVQKLYALAGEVPPVMNNQEAIVAQPLDTENLTSYVLRAHEATLNDPELAEALRTFCAERLLTAPQVFEHKLAVIHWTSKKTGEQYKRVILPVWKGGSVVWYTRRAIDAPEGETRFMDVSGVSKSEAIFNIDYLDEIHREPILLTESIIDALNLEELGYKAIAINSTGNLDNFMKKFKASKASQTVLIGAFDSDQAGQACAAKLLSYGYISLKKPCLKVKQTKQGLLEDATDINDWYVHSLENAQNAPDDDLDDLSIKVSIDKQIALRGRVDNVESYLEFDMLSDLAKISAYQDKQIGFPKLDAKMNGLQVGLYVVGGVSSVGKTTFVHQLADQLAEQGNHVLYFSLEQSKLEMVTKSIARTSAKLDLKQAISSIAIRKGANNSMLQQAIETYKTYASNISVIEGNFETNVLTIQAYIQQYIELNNVRPIVMIDYLQIMPPIEKGMSDKAAVDVNVRELKRMSHQEGVPIFVISSFNRANYLAPVSFEAFKESGGIEYTADVVWGLQLGVISTEEFLKLDKQSEKIIMVNKSKAAEIRDIELVCLKNRNGSLFTQKFSYHAKYDYYQENEGLGDFTTAQRNEKGERVKVRL</sequence>
<dbReference type="RefSeq" id="WP_066462193.1">
    <property type="nucleotide sequence ID" value="NZ_MATO01000014.1"/>
</dbReference>
<dbReference type="InterPro" id="IPR036977">
    <property type="entry name" value="DNA_primase_Znf_CHC2"/>
</dbReference>
<dbReference type="AlphaFoldDB" id="A0A1C0YZI5"/>
<dbReference type="Pfam" id="PF03796">
    <property type="entry name" value="DnaB_C"/>
    <property type="match status" value="1"/>
</dbReference>
<dbReference type="PANTHER" id="PTHR30153">
    <property type="entry name" value="REPLICATIVE DNA HELICASE DNAB"/>
    <property type="match status" value="1"/>
</dbReference>
<dbReference type="Pfam" id="PF13155">
    <property type="entry name" value="Toprim_2"/>
    <property type="match status" value="1"/>
</dbReference>
<evidence type="ECO:0000313" key="3">
    <source>
        <dbReference type="Proteomes" id="UP000093482"/>
    </source>
</evidence>
<dbReference type="SUPFAM" id="SSF57783">
    <property type="entry name" value="Zinc beta-ribbon"/>
    <property type="match status" value="1"/>
</dbReference>
<name>A0A1C0YZI5_9BACL</name>
<comment type="caution">
    <text evidence="2">The sequence shown here is derived from an EMBL/GenBank/DDBJ whole genome shotgun (WGS) entry which is preliminary data.</text>
</comment>
<dbReference type="Gene3D" id="3.40.50.300">
    <property type="entry name" value="P-loop containing nucleotide triphosphate hydrolases"/>
    <property type="match status" value="1"/>
</dbReference>
<dbReference type="Proteomes" id="UP000093482">
    <property type="component" value="Unassembled WGS sequence"/>
</dbReference>
<dbReference type="CDD" id="cd01029">
    <property type="entry name" value="TOPRIM_primases"/>
    <property type="match status" value="1"/>
</dbReference>
<dbReference type="Gene3D" id="3.40.1360.10">
    <property type="match status" value="1"/>
</dbReference>
<dbReference type="EMBL" id="MATO01000014">
    <property type="protein sequence ID" value="OCS92628.1"/>
    <property type="molecule type" value="Genomic_DNA"/>
</dbReference>
<dbReference type="InterPro" id="IPR034154">
    <property type="entry name" value="TOPRIM_DnaG/twinkle"/>
</dbReference>
<reference evidence="2 3" key="1">
    <citation type="submission" date="2016-07" db="EMBL/GenBank/DDBJ databases">
        <title>Caryophanon latum genome sequencing.</title>
        <authorList>
            <person name="Verma A."/>
            <person name="Pal Y."/>
            <person name="Krishnamurthi S."/>
        </authorList>
    </citation>
    <scope>NUCLEOTIDE SEQUENCE [LARGE SCALE GENOMIC DNA]</scope>
    <source>
        <strain evidence="2 3">DSM 14151</strain>
    </source>
</reference>
<dbReference type="PANTHER" id="PTHR30153:SF2">
    <property type="entry name" value="REPLICATIVE DNA HELICASE"/>
    <property type="match status" value="1"/>
</dbReference>
<dbReference type="InterPro" id="IPR007694">
    <property type="entry name" value="DNA_helicase_DnaB-like_C"/>
</dbReference>
<dbReference type="GO" id="GO:0005524">
    <property type="term" value="F:ATP binding"/>
    <property type="evidence" value="ECO:0007669"/>
    <property type="project" value="InterPro"/>
</dbReference>
<dbReference type="OrthoDB" id="2206610at2"/>
<dbReference type="GO" id="GO:0005829">
    <property type="term" value="C:cytosol"/>
    <property type="evidence" value="ECO:0007669"/>
    <property type="project" value="TreeGrafter"/>
</dbReference>
<keyword evidence="3" id="KW-1185">Reference proteome</keyword>
<accession>A0A1C0YZI5</accession>
<evidence type="ECO:0000313" key="2">
    <source>
        <dbReference type="EMBL" id="OCS92628.1"/>
    </source>
</evidence>
<organism evidence="2 3">
    <name type="scientific">Caryophanon latum</name>
    <dbReference type="NCBI Taxonomy" id="33977"/>
    <lineage>
        <taxon>Bacteria</taxon>
        <taxon>Bacillati</taxon>
        <taxon>Bacillota</taxon>
        <taxon>Bacilli</taxon>
        <taxon>Bacillales</taxon>
        <taxon>Caryophanaceae</taxon>
        <taxon>Caryophanon</taxon>
    </lineage>
</organism>
<feature type="domain" description="SF4 helicase" evidence="1">
    <location>
        <begin position="375"/>
        <end position="660"/>
    </location>
</feature>
<dbReference type="Gene3D" id="3.90.580.10">
    <property type="entry name" value="Zinc finger, CHC2-type domain"/>
    <property type="match status" value="1"/>
</dbReference>
<dbReference type="SUPFAM" id="SSF56731">
    <property type="entry name" value="DNA primase core"/>
    <property type="match status" value="1"/>
</dbReference>
<dbReference type="GO" id="GO:0008270">
    <property type="term" value="F:zinc ion binding"/>
    <property type="evidence" value="ECO:0007669"/>
    <property type="project" value="InterPro"/>
</dbReference>
<dbReference type="PROSITE" id="PS51199">
    <property type="entry name" value="SF4_HELICASE"/>
    <property type="match status" value="1"/>
</dbReference>
<dbReference type="GO" id="GO:0003678">
    <property type="term" value="F:DNA helicase activity"/>
    <property type="evidence" value="ECO:0007669"/>
    <property type="project" value="InterPro"/>
</dbReference>
<dbReference type="GO" id="GO:0006260">
    <property type="term" value="P:DNA replication"/>
    <property type="evidence" value="ECO:0007669"/>
    <property type="project" value="InterPro"/>
</dbReference>